<reference evidence="2 3" key="1">
    <citation type="submission" date="2019-02" db="EMBL/GenBank/DDBJ databases">
        <title>Deep-cultivation of Planctomycetes and their phenomic and genomic characterization uncovers novel biology.</title>
        <authorList>
            <person name="Wiegand S."/>
            <person name="Jogler M."/>
            <person name="Boedeker C."/>
            <person name="Pinto D."/>
            <person name="Vollmers J."/>
            <person name="Rivas-Marin E."/>
            <person name="Kohn T."/>
            <person name="Peeters S.H."/>
            <person name="Heuer A."/>
            <person name="Rast P."/>
            <person name="Oberbeckmann S."/>
            <person name="Bunk B."/>
            <person name="Jeske O."/>
            <person name="Meyerdierks A."/>
            <person name="Storesund J.E."/>
            <person name="Kallscheuer N."/>
            <person name="Luecker S."/>
            <person name="Lage O.M."/>
            <person name="Pohl T."/>
            <person name="Merkel B.J."/>
            <person name="Hornburger P."/>
            <person name="Mueller R.-W."/>
            <person name="Bruemmer F."/>
            <person name="Labrenz M."/>
            <person name="Spormann A.M."/>
            <person name="Op den Camp H."/>
            <person name="Overmann J."/>
            <person name="Amann R."/>
            <person name="Jetten M.S.M."/>
            <person name="Mascher T."/>
            <person name="Medema M.H."/>
            <person name="Devos D.P."/>
            <person name="Kaster A.-K."/>
            <person name="Ovreas L."/>
            <person name="Rohde M."/>
            <person name="Galperin M.Y."/>
            <person name="Jogler C."/>
        </authorList>
    </citation>
    <scope>NUCLEOTIDE SEQUENCE [LARGE SCALE GENOMIC DNA]</scope>
    <source>
        <strain evidence="2 3">Pla175</strain>
    </source>
</reference>
<dbReference type="KEGG" id="pnd:Pla175_28530"/>
<proteinExistence type="predicted"/>
<protein>
    <submittedName>
        <fullName evidence="2">Uncharacterized protein</fullName>
    </submittedName>
</protein>
<feature type="compositionally biased region" description="Basic and acidic residues" evidence="1">
    <location>
        <begin position="200"/>
        <end position="211"/>
    </location>
</feature>
<evidence type="ECO:0000256" key="1">
    <source>
        <dbReference type="SAM" id="MobiDB-lite"/>
    </source>
</evidence>
<dbReference type="Proteomes" id="UP000317429">
    <property type="component" value="Chromosome"/>
</dbReference>
<dbReference type="EMBL" id="CP036291">
    <property type="protein sequence ID" value="QDU89463.1"/>
    <property type="molecule type" value="Genomic_DNA"/>
</dbReference>
<sequence length="290" mass="31021">MRTAEFGKNGRTRYASTAIAPSANQTALAHRLRAAGGPTPADSPPVQLAAVQLTSLGGQLAKGASASATGSTCKLAEVSSPKDDLCSYGDGPTDRGWFTRCDFAGAGSQGNDVHLDGFDEFPDRQRWCNRMHLLRIAIVISLVHRCSIREYGRLPASPPRRTIVPYLQADPRQGSASRVGRRSDGASRKCLSGPSADCWPRTRDKGIEKARSSRLSHRGSISSSPRQQATADCFVAGRTSAIRYGRRPPFQLAPQTATNAARTIADGSGVEIGAACPSWIDSPKWIRQTS</sequence>
<feature type="region of interest" description="Disordered" evidence="1">
    <location>
        <begin position="167"/>
        <end position="229"/>
    </location>
</feature>
<evidence type="ECO:0000313" key="3">
    <source>
        <dbReference type="Proteomes" id="UP000317429"/>
    </source>
</evidence>
<keyword evidence="3" id="KW-1185">Reference proteome</keyword>
<gene>
    <name evidence="2" type="ORF">Pla175_28530</name>
</gene>
<evidence type="ECO:0000313" key="2">
    <source>
        <dbReference type="EMBL" id="QDU89463.1"/>
    </source>
</evidence>
<accession>A0A518DDD1</accession>
<organism evidence="2 3">
    <name type="scientific">Pirellulimonas nuda</name>
    <dbReference type="NCBI Taxonomy" id="2528009"/>
    <lineage>
        <taxon>Bacteria</taxon>
        <taxon>Pseudomonadati</taxon>
        <taxon>Planctomycetota</taxon>
        <taxon>Planctomycetia</taxon>
        <taxon>Pirellulales</taxon>
        <taxon>Lacipirellulaceae</taxon>
        <taxon>Pirellulimonas</taxon>
    </lineage>
</organism>
<name>A0A518DDD1_9BACT</name>
<dbReference type="AlphaFoldDB" id="A0A518DDD1"/>